<accession>A0A160TFC7</accession>
<evidence type="ECO:0000313" key="1">
    <source>
        <dbReference type="EMBL" id="CUS41639.1"/>
    </source>
</evidence>
<protein>
    <submittedName>
        <fullName evidence="1">Uncharacterized protein</fullName>
    </submittedName>
</protein>
<dbReference type="EMBL" id="CZQC01000049">
    <property type="protein sequence ID" value="CUS41639.1"/>
    <property type="molecule type" value="Genomic_DNA"/>
</dbReference>
<dbReference type="AlphaFoldDB" id="A0A160TFC7"/>
<gene>
    <name evidence="1" type="ORF">MGWOODY_Tha1713</name>
</gene>
<proteinExistence type="predicted"/>
<reference evidence="1" key="1">
    <citation type="submission" date="2015-10" db="EMBL/GenBank/DDBJ databases">
        <authorList>
            <person name="Gilbert D.G."/>
        </authorList>
    </citation>
    <scope>NUCLEOTIDE SEQUENCE</scope>
</reference>
<name>A0A160TFC7_9ZZZZ</name>
<organism evidence="1">
    <name type="scientific">hydrothermal vent metagenome</name>
    <dbReference type="NCBI Taxonomy" id="652676"/>
    <lineage>
        <taxon>unclassified sequences</taxon>
        <taxon>metagenomes</taxon>
        <taxon>ecological metagenomes</taxon>
    </lineage>
</organism>
<sequence>MSKIISLSSGDSPDKHIAQSFFHHKQTELDELFDTLCCPEDAQLQGVTHGTLFAIKGFNALPRTAHAIVYRLLCTWINPWKGKKFDALQGANILFSKKGSTAFGYYHVAQMKDDKGRPFISLNYDHERNIALLKCIRGEARLLRQGTWLARMRLKSRKGLSTLLYFTLEENV</sequence>